<feature type="signal peptide" evidence="1">
    <location>
        <begin position="1"/>
        <end position="19"/>
    </location>
</feature>
<dbReference type="Proteomes" id="UP001491310">
    <property type="component" value="Unassembled WGS sequence"/>
</dbReference>
<accession>A0ABR2YH40</accession>
<proteinExistence type="predicted"/>
<dbReference type="InterPro" id="IPR036020">
    <property type="entry name" value="WW_dom_sf"/>
</dbReference>
<dbReference type="Gene3D" id="2.20.70.10">
    <property type="match status" value="1"/>
</dbReference>
<dbReference type="SUPFAM" id="SSF51045">
    <property type="entry name" value="WW domain"/>
    <property type="match status" value="1"/>
</dbReference>
<gene>
    <name evidence="3" type="ORF">WJX75_007576</name>
</gene>
<reference evidence="3 4" key="1">
    <citation type="journal article" date="2024" name="Nat. Commun.">
        <title>Phylogenomics reveals the evolutionary origins of lichenization in chlorophyte algae.</title>
        <authorList>
            <person name="Puginier C."/>
            <person name="Libourel C."/>
            <person name="Otte J."/>
            <person name="Skaloud P."/>
            <person name="Haon M."/>
            <person name="Grisel S."/>
            <person name="Petersen M."/>
            <person name="Berrin J.G."/>
            <person name="Delaux P.M."/>
            <person name="Dal Grande F."/>
            <person name="Keller J."/>
        </authorList>
    </citation>
    <scope>NUCLEOTIDE SEQUENCE [LARGE SCALE GENOMIC DNA]</scope>
    <source>
        <strain evidence="3 4">SAG 216-7</strain>
    </source>
</reference>
<keyword evidence="4" id="KW-1185">Reference proteome</keyword>
<name>A0ABR2YH40_9CHLO</name>
<evidence type="ECO:0000256" key="1">
    <source>
        <dbReference type="SAM" id="SignalP"/>
    </source>
</evidence>
<organism evidence="3 4">
    <name type="scientific">Coccomyxa subellipsoidea</name>
    <dbReference type="NCBI Taxonomy" id="248742"/>
    <lineage>
        <taxon>Eukaryota</taxon>
        <taxon>Viridiplantae</taxon>
        <taxon>Chlorophyta</taxon>
        <taxon>core chlorophytes</taxon>
        <taxon>Trebouxiophyceae</taxon>
        <taxon>Trebouxiophyceae incertae sedis</taxon>
        <taxon>Coccomyxaceae</taxon>
        <taxon>Coccomyxa</taxon>
    </lineage>
</organism>
<dbReference type="InterPro" id="IPR001202">
    <property type="entry name" value="WW_dom"/>
</dbReference>
<dbReference type="SMART" id="SM00456">
    <property type="entry name" value="WW"/>
    <property type="match status" value="2"/>
</dbReference>
<dbReference type="CDD" id="cd00201">
    <property type="entry name" value="WW"/>
    <property type="match status" value="1"/>
</dbReference>
<protein>
    <recommendedName>
        <fullName evidence="2">WW domain-containing protein</fullName>
    </recommendedName>
</protein>
<dbReference type="PROSITE" id="PS50020">
    <property type="entry name" value="WW_DOMAIN_2"/>
    <property type="match status" value="1"/>
</dbReference>
<keyword evidence="1" id="KW-0732">Signal</keyword>
<sequence>MGSCSALASSFVVLSYVLGWSPLLLVIGDDVVPSDGVRRTGTHESAARYYFWNTVTGDVQWDDPGDVPFETPNGLLYWVGKEGQQEFTDQEAMQYTWVEGWSEQYERPFFFNQETQESVWDRPPDLAWRRVTVQEDL</sequence>
<dbReference type="Pfam" id="PF00397">
    <property type="entry name" value="WW"/>
    <property type="match status" value="1"/>
</dbReference>
<evidence type="ECO:0000259" key="2">
    <source>
        <dbReference type="PROSITE" id="PS50020"/>
    </source>
</evidence>
<evidence type="ECO:0000313" key="4">
    <source>
        <dbReference type="Proteomes" id="UP001491310"/>
    </source>
</evidence>
<evidence type="ECO:0000313" key="3">
    <source>
        <dbReference type="EMBL" id="KAK9905006.1"/>
    </source>
</evidence>
<feature type="domain" description="WW" evidence="2">
    <location>
        <begin position="91"/>
        <end position="125"/>
    </location>
</feature>
<feature type="chain" id="PRO_5047286181" description="WW domain-containing protein" evidence="1">
    <location>
        <begin position="20"/>
        <end position="137"/>
    </location>
</feature>
<dbReference type="EMBL" id="JALJOT010000012">
    <property type="protein sequence ID" value="KAK9905006.1"/>
    <property type="molecule type" value="Genomic_DNA"/>
</dbReference>
<comment type="caution">
    <text evidence="3">The sequence shown here is derived from an EMBL/GenBank/DDBJ whole genome shotgun (WGS) entry which is preliminary data.</text>
</comment>